<organism evidence="2 3">
    <name type="scientific">Undibacterium oligocarboniphilum</name>
    <dbReference type="NCBI Taxonomy" id="666702"/>
    <lineage>
        <taxon>Bacteria</taxon>
        <taxon>Pseudomonadati</taxon>
        <taxon>Pseudomonadota</taxon>
        <taxon>Betaproteobacteria</taxon>
        <taxon>Burkholderiales</taxon>
        <taxon>Oxalobacteraceae</taxon>
        <taxon>Undibacterium</taxon>
    </lineage>
</organism>
<dbReference type="InterPro" id="IPR018927">
    <property type="entry name" value="Pilus_synth_Q_C"/>
</dbReference>
<name>A0A850QNM8_9BURK</name>
<protein>
    <submittedName>
        <fullName evidence="2">TcpQ domain-containing protein</fullName>
    </submittedName>
</protein>
<gene>
    <name evidence="2" type="ORF">HV832_14225</name>
</gene>
<sequence>MNTAISGTVCVKNKEGIGEAWNTSNKNANLFQSNDDCNVSQKVSVQPIATNTGSPSKVSDVKEINISESTGDRHADQNAGATVDAVLPVTQVRDWDTNLSENTFRQLIETWSKQIGWVAVWDVDKDVPIDSPDHFHGNYKQAVRNLLASTTLTDLSLKPCFYRNNVTRIVRETTKCNLND</sequence>
<evidence type="ECO:0000259" key="1">
    <source>
        <dbReference type="Pfam" id="PF10671"/>
    </source>
</evidence>
<evidence type="ECO:0000313" key="2">
    <source>
        <dbReference type="EMBL" id="NVO78983.1"/>
    </source>
</evidence>
<keyword evidence="3" id="KW-1185">Reference proteome</keyword>
<evidence type="ECO:0000313" key="3">
    <source>
        <dbReference type="Proteomes" id="UP000588051"/>
    </source>
</evidence>
<reference evidence="2 3" key="1">
    <citation type="submission" date="2020-06" db="EMBL/GenBank/DDBJ databases">
        <authorList>
            <person name="Qiu C."/>
            <person name="Liu Z."/>
        </authorList>
    </citation>
    <scope>NUCLEOTIDE SEQUENCE [LARGE SCALE GENOMIC DNA]</scope>
    <source>
        <strain evidence="2 3">EM 1</strain>
    </source>
</reference>
<dbReference type="RefSeq" id="WP_176804518.1">
    <property type="nucleotide sequence ID" value="NZ_JABXYJ010000008.1"/>
</dbReference>
<dbReference type="AlphaFoldDB" id="A0A850QNM8"/>
<dbReference type="Proteomes" id="UP000588051">
    <property type="component" value="Unassembled WGS sequence"/>
</dbReference>
<comment type="caution">
    <text evidence="2">The sequence shown here is derived from an EMBL/GenBank/DDBJ whole genome shotgun (WGS) entry which is preliminary data.</text>
</comment>
<accession>A0A850QNM8</accession>
<dbReference type="Pfam" id="PF10671">
    <property type="entry name" value="TcpQ"/>
    <property type="match status" value="1"/>
</dbReference>
<dbReference type="EMBL" id="JABXYJ010000008">
    <property type="protein sequence ID" value="NVO78983.1"/>
    <property type="molecule type" value="Genomic_DNA"/>
</dbReference>
<dbReference type="Gene3D" id="3.55.50.70">
    <property type="match status" value="1"/>
</dbReference>
<feature type="domain" description="Toxin co-regulated pilus biosynthesis protein Q C-terminal" evidence="1">
    <location>
        <begin position="94"/>
        <end position="170"/>
    </location>
</feature>
<proteinExistence type="predicted"/>